<proteinExistence type="inferred from homology"/>
<dbReference type="PANTHER" id="PTHR46577:SF1">
    <property type="entry name" value="HTH-TYPE TRANSCRIPTIONAL REGULATORY PROTEIN GABR"/>
    <property type="match status" value="1"/>
</dbReference>
<gene>
    <name evidence="7" type="ORF">SAMN02745190_00230</name>
</gene>
<keyword evidence="3" id="KW-0805">Transcription regulation</keyword>
<organism evidence="7 8">
    <name type="scientific">Schwartzia succinivorans DSM 10502</name>
    <dbReference type="NCBI Taxonomy" id="1123243"/>
    <lineage>
        <taxon>Bacteria</taxon>
        <taxon>Bacillati</taxon>
        <taxon>Bacillota</taxon>
        <taxon>Negativicutes</taxon>
        <taxon>Selenomonadales</taxon>
        <taxon>Selenomonadaceae</taxon>
        <taxon>Schwartzia</taxon>
    </lineage>
</organism>
<keyword evidence="4" id="KW-0238">DNA-binding</keyword>
<dbReference type="SMART" id="SM00345">
    <property type="entry name" value="HTH_GNTR"/>
    <property type="match status" value="1"/>
</dbReference>
<keyword evidence="8" id="KW-1185">Reference proteome</keyword>
<dbReference type="InterPro" id="IPR036390">
    <property type="entry name" value="WH_DNA-bd_sf"/>
</dbReference>
<dbReference type="GO" id="GO:0003700">
    <property type="term" value="F:DNA-binding transcription factor activity"/>
    <property type="evidence" value="ECO:0007669"/>
    <property type="project" value="InterPro"/>
</dbReference>
<dbReference type="InterPro" id="IPR000524">
    <property type="entry name" value="Tscrpt_reg_HTH_GntR"/>
</dbReference>
<evidence type="ECO:0000256" key="4">
    <source>
        <dbReference type="ARBA" id="ARBA00023125"/>
    </source>
</evidence>
<sequence length="463" mass="53382">MLTYDLSKRGKAPLYDYLYQCIREDIITGAIRSGERLPSKRTLARHLNIGVITVTNAYAQLLTEGYITSVEKKGYFAADVSSYRIPKSSAPAPAKDKTEPDYFADFKANRISLKSFPMTAWTRLMRETLSISKRELWQTIPWNGLFILRRAIADYLRTNRAMNVDPEQIIIGAGTEYLYSRLLQLFGPATTFAIEDPGYKKFGEISQSFGNPWKYVPIDDAGLCIDALEESGADVVHVSPANHFPTGIVMPVGRRIELFRWVNRISKRYIIEDDYDSEFRYTGKFILPLYAQDTQNRVIYLNTFSKTLVPSLRISYMVLPKKLLERYKKTQSFYSCTVSSFEQYTLALFLKRGYFERHINRMKKYYRMQRTAILDAIRRSPLNDFSLVTERKAGTHFLLTVNTALSKECIKKRAKKTGLHLSFFDDYRHAPCCEKNVQLVINYAGIPKEKIDGAVSRLAEIFR</sequence>
<dbReference type="AlphaFoldDB" id="A0A1M4SS66"/>
<evidence type="ECO:0000256" key="5">
    <source>
        <dbReference type="ARBA" id="ARBA00023163"/>
    </source>
</evidence>
<dbReference type="Pfam" id="PF00392">
    <property type="entry name" value="GntR"/>
    <property type="match status" value="1"/>
</dbReference>
<dbReference type="PROSITE" id="PS50949">
    <property type="entry name" value="HTH_GNTR"/>
    <property type="match status" value="1"/>
</dbReference>
<dbReference type="InterPro" id="IPR015424">
    <property type="entry name" value="PyrdxlP-dep_Trfase"/>
</dbReference>
<name>A0A1M4SS66_9FIRM</name>
<dbReference type="OrthoDB" id="9808770at2"/>
<keyword evidence="7" id="KW-0032">Aminotransferase</keyword>
<dbReference type="EMBL" id="FQUG01000002">
    <property type="protein sequence ID" value="SHE35028.1"/>
    <property type="molecule type" value="Genomic_DNA"/>
</dbReference>
<dbReference type="GO" id="GO:0008483">
    <property type="term" value="F:transaminase activity"/>
    <property type="evidence" value="ECO:0007669"/>
    <property type="project" value="UniProtKB-KW"/>
</dbReference>
<evidence type="ECO:0000259" key="6">
    <source>
        <dbReference type="PROSITE" id="PS50949"/>
    </source>
</evidence>
<dbReference type="InterPro" id="IPR015421">
    <property type="entry name" value="PyrdxlP-dep_Trfase_major"/>
</dbReference>
<evidence type="ECO:0000313" key="8">
    <source>
        <dbReference type="Proteomes" id="UP000184404"/>
    </source>
</evidence>
<evidence type="ECO:0000256" key="2">
    <source>
        <dbReference type="ARBA" id="ARBA00022898"/>
    </source>
</evidence>
<dbReference type="Pfam" id="PF00155">
    <property type="entry name" value="Aminotran_1_2"/>
    <property type="match status" value="1"/>
</dbReference>
<dbReference type="SUPFAM" id="SSF53383">
    <property type="entry name" value="PLP-dependent transferases"/>
    <property type="match status" value="1"/>
</dbReference>
<dbReference type="InterPro" id="IPR004839">
    <property type="entry name" value="Aminotransferase_I/II_large"/>
</dbReference>
<evidence type="ECO:0000256" key="1">
    <source>
        <dbReference type="ARBA" id="ARBA00005384"/>
    </source>
</evidence>
<dbReference type="InterPro" id="IPR051446">
    <property type="entry name" value="HTH_trans_reg/aminotransferase"/>
</dbReference>
<dbReference type="RefSeq" id="WP_072934351.1">
    <property type="nucleotide sequence ID" value="NZ_FQUG01000002.1"/>
</dbReference>
<dbReference type="Proteomes" id="UP000184404">
    <property type="component" value="Unassembled WGS sequence"/>
</dbReference>
<dbReference type="SUPFAM" id="SSF46785">
    <property type="entry name" value="Winged helix' DNA-binding domain"/>
    <property type="match status" value="1"/>
</dbReference>
<dbReference type="InterPro" id="IPR036388">
    <property type="entry name" value="WH-like_DNA-bd_sf"/>
</dbReference>
<keyword evidence="7" id="KW-0808">Transferase</keyword>
<dbReference type="Gene3D" id="1.10.10.10">
    <property type="entry name" value="Winged helix-like DNA-binding domain superfamily/Winged helix DNA-binding domain"/>
    <property type="match status" value="1"/>
</dbReference>
<keyword evidence="2" id="KW-0663">Pyridoxal phosphate</keyword>
<protein>
    <submittedName>
        <fullName evidence="7">GntR family transcriptional regulator / MocR family aminotransferase</fullName>
    </submittedName>
</protein>
<dbReference type="CDD" id="cd07377">
    <property type="entry name" value="WHTH_GntR"/>
    <property type="match status" value="1"/>
</dbReference>
<evidence type="ECO:0000313" key="7">
    <source>
        <dbReference type="EMBL" id="SHE35028.1"/>
    </source>
</evidence>
<reference evidence="7 8" key="1">
    <citation type="submission" date="2016-11" db="EMBL/GenBank/DDBJ databases">
        <authorList>
            <person name="Jaros S."/>
            <person name="Januszkiewicz K."/>
            <person name="Wedrychowicz H."/>
        </authorList>
    </citation>
    <scope>NUCLEOTIDE SEQUENCE [LARGE SCALE GENOMIC DNA]</scope>
    <source>
        <strain evidence="7 8">DSM 10502</strain>
    </source>
</reference>
<evidence type="ECO:0000256" key="3">
    <source>
        <dbReference type="ARBA" id="ARBA00023015"/>
    </source>
</evidence>
<dbReference type="PANTHER" id="PTHR46577">
    <property type="entry name" value="HTH-TYPE TRANSCRIPTIONAL REGULATORY PROTEIN GABR"/>
    <property type="match status" value="1"/>
</dbReference>
<dbReference type="STRING" id="1123243.SAMN02745190_00230"/>
<dbReference type="CDD" id="cd00609">
    <property type="entry name" value="AAT_like"/>
    <property type="match status" value="1"/>
</dbReference>
<feature type="domain" description="HTH gntR-type" evidence="6">
    <location>
        <begin position="12"/>
        <end position="80"/>
    </location>
</feature>
<accession>A0A1M4SS66</accession>
<dbReference type="GO" id="GO:0003677">
    <property type="term" value="F:DNA binding"/>
    <property type="evidence" value="ECO:0007669"/>
    <property type="project" value="UniProtKB-KW"/>
</dbReference>
<keyword evidence="5" id="KW-0804">Transcription</keyword>
<dbReference type="GO" id="GO:0030170">
    <property type="term" value="F:pyridoxal phosphate binding"/>
    <property type="evidence" value="ECO:0007669"/>
    <property type="project" value="InterPro"/>
</dbReference>
<comment type="similarity">
    <text evidence="1">In the C-terminal section; belongs to the class-I pyridoxal-phosphate-dependent aminotransferase family.</text>
</comment>
<dbReference type="Gene3D" id="3.40.640.10">
    <property type="entry name" value="Type I PLP-dependent aspartate aminotransferase-like (Major domain)"/>
    <property type="match status" value="1"/>
</dbReference>